<reference evidence="1 4" key="2">
    <citation type="submission" date="2016-12" db="EMBL/GenBank/DDBJ databases">
        <title>Draft Genome Sequence of Mercury Resistant Pseudomonas DRA525.</title>
        <authorList>
            <person name="Drace K.M."/>
        </authorList>
    </citation>
    <scope>NUCLEOTIDE SEQUENCE [LARGE SCALE GENOMIC DNA]</scope>
    <source>
        <strain evidence="1 4">DRA525</strain>
    </source>
</reference>
<evidence type="ECO:0000313" key="2">
    <source>
        <dbReference type="EMBL" id="KPM67808.1"/>
    </source>
</evidence>
<proteinExistence type="predicted"/>
<dbReference type="EMBL" id="LKKS01000026">
    <property type="protein sequence ID" value="KPM67808.1"/>
    <property type="molecule type" value="Genomic_DNA"/>
</dbReference>
<evidence type="ECO:0000313" key="1">
    <source>
        <dbReference type="EMBL" id="APO84590.1"/>
    </source>
</evidence>
<evidence type="ECO:0000313" key="3">
    <source>
        <dbReference type="Proteomes" id="UP000050437"/>
    </source>
</evidence>
<dbReference type="Proteomes" id="UP000050437">
    <property type="component" value="Unassembled WGS sequence"/>
</dbReference>
<dbReference type="EMBL" id="CP018743">
    <property type="protein sequence ID" value="APO84590.1"/>
    <property type="molecule type" value="Genomic_DNA"/>
</dbReference>
<name>A0A0P7D0R3_PSEPU</name>
<organism evidence="2 3">
    <name type="scientific">Pseudomonas putida</name>
    <name type="common">Arthrobacter siderocapsulatus</name>
    <dbReference type="NCBI Taxonomy" id="303"/>
    <lineage>
        <taxon>Bacteria</taxon>
        <taxon>Pseudomonadati</taxon>
        <taxon>Pseudomonadota</taxon>
        <taxon>Gammaproteobacteria</taxon>
        <taxon>Pseudomonadales</taxon>
        <taxon>Pseudomonadaceae</taxon>
        <taxon>Pseudomonas</taxon>
    </lineage>
</organism>
<dbReference type="RefSeq" id="WP_054572124.1">
    <property type="nucleotide sequence ID" value="NZ_BKWG01000023.1"/>
</dbReference>
<dbReference type="AlphaFoldDB" id="A0A0P7D0R3"/>
<dbReference type="Proteomes" id="UP000185146">
    <property type="component" value="Chromosome"/>
</dbReference>
<reference evidence="2 3" key="1">
    <citation type="submission" date="2015-10" db="EMBL/GenBank/DDBJ databases">
        <title>Pseudomonas putida clinical strains.</title>
        <authorList>
            <person name="Molina L."/>
            <person name="Udaondo Z."/>
        </authorList>
    </citation>
    <scope>NUCLEOTIDE SEQUENCE [LARGE SCALE GENOMIC DNA]</scope>
    <source>
        <strain evidence="2 3">HB13667</strain>
    </source>
</reference>
<protein>
    <submittedName>
        <fullName evidence="2">Uncharacterized protein</fullName>
    </submittedName>
</protein>
<dbReference type="OrthoDB" id="8909281at2"/>
<sequence>MSQSPEALPEIDIGEFRQRYPQMFSDLGVDEICCGPGGKNILLALCDTLQVHLVRHPEVMPVTVSQIKSKLGELHFSTMAGTRTAEAPLMWPSSYR</sequence>
<accession>A0A1L5PWN2</accession>
<evidence type="ECO:0000313" key="4">
    <source>
        <dbReference type="Proteomes" id="UP000185146"/>
    </source>
</evidence>
<accession>A0A0P7D0R3</accession>
<gene>
    <name evidence="1" type="ORF">BL240_25365</name>
    <name evidence="2" type="ORF">HB13667_04015</name>
</gene>